<keyword evidence="1" id="KW-0472">Membrane</keyword>
<dbReference type="EMBL" id="JADIKD010000007">
    <property type="protein sequence ID" value="MFK2916424.1"/>
    <property type="molecule type" value="Genomic_DNA"/>
</dbReference>
<organism evidence="2 3">
    <name type="scientific">Dyella koreensis</name>
    <dbReference type="NCBI Taxonomy" id="311235"/>
    <lineage>
        <taxon>Bacteria</taxon>
        <taxon>Pseudomonadati</taxon>
        <taxon>Pseudomonadota</taxon>
        <taxon>Gammaproteobacteria</taxon>
        <taxon>Lysobacterales</taxon>
        <taxon>Rhodanobacteraceae</taxon>
        <taxon>Dyella</taxon>
    </lineage>
</organism>
<dbReference type="InterPro" id="IPR018681">
    <property type="entry name" value="DUF2165_transmembrane"/>
</dbReference>
<evidence type="ECO:0000256" key="1">
    <source>
        <dbReference type="SAM" id="Phobius"/>
    </source>
</evidence>
<protein>
    <submittedName>
        <fullName evidence="2">DUF2165 domain-containing protein</fullName>
    </submittedName>
</protein>
<evidence type="ECO:0000313" key="2">
    <source>
        <dbReference type="EMBL" id="MFK2916424.1"/>
    </source>
</evidence>
<feature type="transmembrane region" description="Helical" evidence="1">
    <location>
        <begin position="65"/>
        <end position="84"/>
    </location>
</feature>
<dbReference type="Pfam" id="PF09933">
    <property type="entry name" value="DUF2165"/>
    <property type="match status" value="1"/>
</dbReference>
<keyword evidence="1" id="KW-0812">Transmembrane</keyword>
<accession>A0ABW8K0I7</accession>
<sequence>MPLRLSKIVVVAALALLISLVALGNITDYGTNFAFVRHVLAMDTIFPDSGIHYRAITSPLLQHGAYVLIIAVQVATAALCWAGVWRMWRRRHTPAALFQRSKGLAVMGLSTGLSLWLVGFMAIGGEWFGMWMSSQWNGIETSFRFVALLLGALIYLGQREAESE</sequence>
<feature type="transmembrane region" description="Helical" evidence="1">
    <location>
        <begin position="136"/>
        <end position="156"/>
    </location>
</feature>
<feature type="transmembrane region" description="Helical" evidence="1">
    <location>
        <begin position="104"/>
        <end position="124"/>
    </location>
</feature>
<proteinExistence type="predicted"/>
<comment type="caution">
    <text evidence="2">The sequence shown here is derived from an EMBL/GenBank/DDBJ whole genome shotgun (WGS) entry which is preliminary data.</text>
</comment>
<gene>
    <name evidence="2" type="ORF">ISS97_04030</name>
</gene>
<reference evidence="2 3" key="1">
    <citation type="submission" date="2020-10" db="EMBL/GenBank/DDBJ databases">
        <title>Phylogeny of dyella-like bacteria.</title>
        <authorList>
            <person name="Fu J."/>
        </authorList>
    </citation>
    <scope>NUCLEOTIDE SEQUENCE [LARGE SCALE GENOMIC DNA]</scope>
    <source>
        <strain evidence="2 3">BB4</strain>
    </source>
</reference>
<evidence type="ECO:0000313" key="3">
    <source>
        <dbReference type="Proteomes" id="UP001620408"/>
    </source>
</evidence>
<dbReference type="Proteomes" id="UP001620408">
    <property type="component" value="Unassembled WGS sequence"/>
</dbReference>
<name>A0ABW8K0I7_9GAMM</name>
<keyword evidence="1" id="KW-1133">Transmembrane helix</keyword>
<keyword evidence="3" id="KW-1185">Reference proteome</keyword>